<evidence type="ECO:0000313" key="3">
    <source>
        <dbReference type="EMBL" id="KAE9139755.1"/>
    </source>
</evidence>
<evidence type="ECO:0008006" key="18">
    <source>
        <dbReference type="Google" id="ProtNLM"/>
    </source>
</evidence>
<evidence type="ECO:0000313" key="4">
    <source>
        <dbReference type="EMBL" id="KAE9140767.1"/>
    </source>
</evidence>
<keyword evidence="1" id="KW-0732">Signal</keyword>
<evidence type="ECO:0000256" key="1">
    <source>
        <dbReference type="SAM" id="SignalP"/>
    </source>
</evidence>
<evidence type="ECO:0000313" key="7">
    <source>
        <dbReference type="EMBL" id="KAE9255802.1"/>
    </source>
</evidence>
<evidence type="ECO:0000313" key="14">
    <source>
        <dbReference type="Proteomes" id="UP000440732"/>
    </source>
</evidence>
<organism evidence="2 10">
    <name type="scientific">Phytophthora fragariae</name>
    <dbReference type="NCBI Taxonomy" id="53985"/>
    <lineage>
        <taxon>Eukaryota</taxon>
        <taxon>Sar</taxon>
        <taxon>Stramenopiles</taxon>
        <taxon>Oomycota</taxon>
        <taxon>Peronosporomycetes</taxon>
        <taxon>Peronosporales</taxon>
        <taxon>Peronosporaceae</taxon>
        <taxon>Phytophthora</taxon>
    </lineage>
</organism>
<evidence type="ECO:0000313" key="16">
    <source>
        <dbReference type="Proteomes" id="UP000476176"/>
    </source>
</evidence>
<gene>
    <name evidence="9" type="ORF">PF001_g451</name>
    <name evidence="8" type="ORF">PF002_g681</name>
    <name evidence="7" type="ORF">PF004_g446</name>
    <name evidence="6" type="ORF">PF005_g528</name>
    <name evidence="5" type="ORF">PF006_g368</name>
    <name evidence="4" type="ORF">PF007_g537</name>
    <name evidence="2" type="ORF">PF009_g534</name>
    <name evidence="3" type="ORF">PF010_g486</name>
</gene>
<keyword evidence="11" id="KW-1185">Reference proteome</keyword>
<dbReference type="Proteomes" id="UP000441208">
    <property type="component" value="Unassembled WGS sequence"/>
</dbReference>
<dbReference type="EMBL" id="QXGF01000010">
    <property type="protein sequence ID" value="KAE8949930.1"/>
    <property type="molecule type" value="Genomic_DNA"/>
</dbReference>
<sequence length="58" mass="6350">MSCLLGVRGILFVECIQLVTCLFCLCTSTVVRQCCACPKSGWSSVLNSLAPRRSVPIW</sequence>
<proteinExistence type="predicted"/>
<dbReference type="EMBL" id="QXGD01000014">
    <property type="protein sequence ID" value="KAE9257819.1"/>
    <property type="molecule type" value="Genomic_DNA"/>
</dbReference>
<dbReference type="AlphaFoldDB" id="A0A6A3G041"/>
<dbReference type="EMBL" id="QXGA01000007">
    <property type="protein sequence ID" value="KAE9155701.1"/>
    <property type="molecule type" value="Genomic_DNA"/>
</dbReference>
<evidence type="ECO:0000313" key="2">
    <source>
        <dbReference type="EMBL" id="KAE8949930.1"/>
    </source>
</evidence>
<protein>
    <recommendedName>
        <fullName evidence="18">Secreted protein</fullName>
    </recommendedName>
</protein>
<evidence type="ECO:0000313" key="6">
    <source>
        <dbReference type="EMBL" id="KAE9237771.1"/>
    </source>
</evidence>
<dbReference type="Proteomes" id="UP000440732">
    <property type="component" value="Unassembled WGS sequence"/>
</dbReference>
<dbReference type="Proteomes" id="UP000440367">
    <property type="component" value="Unassembled WGS sequence"/>
</dbReference>
<evidence type="ECO:0000313" key="12">
    <source>
        <dbReference type="Proteomes" id="UP000437068"/>
    </source>
</evidence>
<evidence type="ECO:0000313" key="5">
    <source>
        <dbReference type="EMBL" id="KAE9155701.1"/>
    </source>
</evidence>
<evidence type="ECO:0000313" key="9">
    <source>
        <dbReference type="EMBL" id="KAE9330345.1"/>
    </source>
</evidence>
<dbReference type="EMBL" id="QXGC01000008">
    <property type="protein sequence ID" value="KAE9255802.1"/>
    <property type="molecule type" value="Genomic_DNA"/>
</dbReference>
<evidence type="ECO:0000313" key="17">
    <source>
        <dbReference type="Proteomes" id="UP000488956"/>
    </source>
</evidence>
<evidence type="ECO:0000313" key="15">
    <source>
        <dbReference type="Proteomes" id="UP000441208"/>
    </source>
</evidence>
<dbReference type="EMBL" id="QXFX01000009">
    <property type="protein sequence ID" value="KAE9139755.1"/>
    <property type="molecule type" value="Genomic_DNA"/>
</dbReference>
<name>A0A6A3G041_9STRA</name>
<evidence type="ECO:0000313" key="8">
    <source>
        <dbReference type="EMBL" id="KAE9257819.1"/>
    </source>
</evidence>
<evidence type="ECO:0000313" key="10">
    <source>
        <dbReference type="Proteomes" id="UP000429523"/>
    </source>
</evidence>
<dbReference type="Proteomes" id="UP000488956">
    <property type="component" value="Unassembled WGS sequence"/>
</dbReference>
<dbReference type="Proteomes" id="UP000476176">
    <property type="component" value="Unassembled WGS sequence"/>
</dbReference>
<dbReference type="Proteomes" id="UP000429523">
    <property type="component" value="Unassembled WGS sequence"/>
</dbReference>
<reference evidence="10 11" key="1">
    <citation type="submission" date="2018-08" db="EMBL/GenBank/DDBJ databases">
        <title>Genomic investigation of the strawberry pathogen Phytophthora fragariae indicates pathogenicity is determined by transcriptional variation in three key races.</title>
        <authorList>
            <person name="Adams T.M."/>
            <person name="Armitage A.D."/>
            <person name="Sobczyk M.K."/>
            <person name="Bates H.J."/>
            <person name="Dunwell J.M."/>
            <person name="Nellist C.F."/>
            <person name="Harrison R.J."/>
        </authorList>
    </citation>
    <scope>NUCLEOTIDE SEQUENCE [LARGE SCALE GENOMIC DNA]</scope>
    <source>
        <strain evidence="9 12">A4</strain>
        <strain evidence="8 13">BC-1</strain>
        <strain evidence="7 16">BC-23</strain>
        <strain evidence="6 11">NOV-27</strain>
        <strain evidence="5 14">NOV-5</strain>
        <strain evidence="4 15">NOV-71</strain>
        <strain evidence="2 10">NOV-9</strain>
        <strain evidence="3 17">ONT-3</strain>
    </source>
</reference>
<dbReference type="EMBL" id="QXGE01000008">
    <property type="protein sequence ID" value="KAE9330345.1"/>
    <property type="molecule type" value="Genomic_DNA"/>
</dbReference>
<evidence type="ECO:0000313" key="11">
    <source>
        <dbReference type="Proteomes" id="UP000433483"/>
    </source>
</evidence>
<dbReference type="EMBL" id="QXGB01000010">
    <property type="protein sequence ID" value="KAE9237771.1"/>
    <property type="molecule type" value="Genomic_DNA"/>
</dbReference>
<dbReference type="EMBL" id="QXFZ01000010">
    <property type="protein sequence ID" value="KAE9140767.1"/>
    <property type="molecule type" value="Genomic_DNA"/>
</dbReference>
<accession>A0A6A3G041</accession>
<feature type="chain" id="PRO_5036163859" description="Secreted protein" evidence="1">
    <location>
        <begin position="22"/>
        <end position="58"/>
    </location>
</feature>
<dbReference type="Proteomes" id="UP000433483">
    <property type="component" value="Unassembled WGS sequence"/>
</dbReference>
<evidence type="ECO:0000313" key="13">
    <source>
        <dbReference type="Proteomes" id="UP000440367"/>
    </source>
</evidence>
<dbReference type="Proteomes" id="UP000437068">
    <property type="component" value="Unassembled WGS sequence"/>
</dbReference>
<feature type="signal peptide" evidence="1">
    <location>
        <begin position="1"/>
        <end position="21"/>
    </location>
</feature>
<comment type="caution">
    <text evidence="2">The sequence shown here is derived from an EMBL/GenBank/DDBJ whole genome shotgun (WGS) entry which is preliminary data.</text>
</comment>